<sequence length="46" mass="5157">MMTIPSHGSRVGKASTRQETPVMKRCEEDLSLWGSTTHGKRRGEAR</sequence>
<accession>A0A5B7GN82</accession>
<reference evidence="2 3" key="1">
    <citation type="submission" date="2019-05" db="EMBL/GenBank/DDBJ databases">
        <title>Another draft genome of Portunus trituberculatus and its Hox gene families provides insights of decapod evolution.</title>
        <authorList>
            <person name="Jeong J.-H."/>
            <person name="Song I."/>
            <person name="Kim S."/>
            <person name="Choi T."/>
            <person name="Kim D."/>
            <person name="Ryu S."/>
            <person name="Kim W."/>
        </authorList>
    </citation>
    <scope>NUCLEOTIDE SEQUENCE [LARGE SCALE GENOMIC DNA]</scope>
    <source>
        <tissue evidence="2">Muscle</tissue>
    </source>
</reference>
<dbReference type="EMBL" id="VSRR010017376">
    <property type="protein sequence ID" value="MPC60302.1"/>
    <property type="molecule type" value="Genomic_DNA"/>
</dbReference>
<evidence type="ECO:0000313" key="2">
    <source>
        <dbReference type="EMBL" id="MPC60302.1"/>
    </source>
</evidence>
<feature type="region of interest" description="Disordered" evidence="1">
    <location>
        <begin position="1"/>
        <end position="46"/>
    </location>
</feature>
<name>A0A5B7GN82_PORTR</name>
<proteinExistence type="predicted"/>
<comment type="caution">
    <text evidence="2">The sequence shown here is derived from an EMBL/GenBank/DDBJ whole genome shotgun (WGS) entry which is preliminary data.</text>
</comment>
<dbReference type="Proteomes" id="UP000324222">
    <property type="component" value="Unassembled WGS sequence"/>
</dbReference>
<keyword evidence="3" id="KW-1185">Reference proteome</keyword>
<evidence type="ECO:0000256" key="1">
    <source>
        <dbReference type="SAM" id="MobiDB-lite"/>
    </source>
</evidence>
<gene>
    <name evidence="2" type="ORF">E2C01_054343</name>
</gene>
<organism evidence="2 3">
    <name type="scientific">Portunus trituberculatus</name>
    <name type="common">Swimming crab</name>
    <name type="synonym">Neptunus trituberculatus</name>
    <dbReference type="NCBI Taxonomy" id="210409"/>
    <lineage>
        <taxon>Eukaryota</taxon>
        <taxon>Metazoa</taxon>
        <taxon>Ecdysozoa</taxon>
        <taxon>Arthropoda</taxon>
        <taxon>Crustacea</taxon>
        <taxon>Multicrustacea</taxon>
        <taxon>Malacostraca</taxon>
        <taxon>Eumalacostraca</taxon>
        <taxon>Eucarida</taxon>
        <taxon>Decapoda</taxon>
        <taxon>Pleocyemata</taxon>
        <taxon>Brachyura</taxon>
        <taxon>Eubrachyura</taxon>
        <taxon>Portunoidea</taxon>
        <taxon>Portunidae</taxon>
        <taxon>Portuninae</taxon>
        <taxon>Portunus</taxon>
    </lineage>
</organism>
<evidence type="ECO:0000313" key="3">
    <source>
        <dbReference type="Proteomes" id="UP000324222"/>
    </source>
</evidence>
<dbReference type="AlphaFoldDB" id="A0A5B7GN82"/>
<protein>
    <submittedName>
        <fullName evidence="2">Uncharacterized protein</fullName>
    </submittedName>
</protein>